<dbReference type="RefSeq" id="WP_187580555.1">
    <property type="nucleotide sequence ID" value="NZ_CP060713.1"/>
</dbReference>
<keyword evidence="2" id="KW-1185">Reference proteome</keyword>
<dbReference type="Proteomes" id="UP000515947">
    <property type="component" value="Chromosome"/>
</dbReference>
<keyword evidence="1" id="KW-0808">Transferase</keyword>
<dbReference type="GO" id="GO:0016301">
    <property type="term" value="F:kinase activity"/>
    <property type="evidence" value="ECO:0007669"/>
    <property type="project" value="UniProtKB-KW"/>
</dbReference>
<dbReference type="SUPFAM" id="SSF52540">
    <property type="entry name" value="P-loop containing nucleoside triphosphate hydrolases"/>
    <property type="match status" value="1"/>
</dbReference>
<accession>A0A7G9RGJ0</accession>
<organism evidence="1 2">
    <name type="scientific">Nocardioides mesophilus</name>
    <dbReference type="NCBI Taxonomy" id="433659"/>
    <lineage>
        <taxon>Bacteria</taxon>
        <taxon>Bacillati</taxon>
        <taxon>Actinomycetota</taxon>
        <taxon>Actinomycetes</taxon>
        <taxon>Propionibacteriales</taxon>
        <taxon>Nocardioidaceae</taxon>
        <taxon>Nocardioides</taxon>
    </lineage>
</organism>
<dbReference type="AlphaFoldDB" id="A0A7G9RGJ0"/>
<dbReference type="InterPro" id="IPR027417">
    <property type="entry name" value="P-loop_NTPase"/>
</dbReference>
<sequence length="179" mass="19614">MDHAPHLIVLRGNSASGKSTVASELQGNLGAGTANIGQDHFRRVVLREHDIANGDNIGLLANTICYCAGIGYNVIIEGILVSSHYREMLCRVIAEHPGPSHVFYLEVSFDEALRRHQGRPLGLEVSPEEFRRWYVPSDLLGVPNEVVLDATADVRVTVDAIMSALGNPVFTARDARRFL</sequence>
<proteinExistence type="predicted"/>
<keyword evidence="1" id="KW-0418">Kinase</keyword>
<reference evidence="1 2" key="1">
    <citation type="submission" date="2020-08" db="EMBL/GenBank/DDBJ databases">
        <title>Genome sequence of Nocardioides mesophilus KACC 16243T.</title>
        <authorList>
            <person name="Hyun D.-W."/>
            <person name="Bae J.-W."/>
        </authorList>
    </citation>
    <scope>NUCLEOTIDE SEQUENCE [LARGE SCALE GENOMIC DNA]</scope>
    <source>
        <strain evidence="1 2">KACC 16243</strain>
    </source>
</reference>
<dbReference type="KEGG" id="nmes:H9L09_10690"/>
<dbReference type="Gene3D" id="3.40.50.300">
    <property type="entry name" value="P-loop containing nucleotide triphosphate hydrolases"/>
    <property type="match status" value="1"/>
</dbReference>
<gene>
    <name evidence="1" type="ORF">H9L09_10690</name>
</gene>
<dbReference type="EMBL" id="CP060713">
    <property type="protein sequence ID" value="QNN54715.1"/>
    <property type="molecule type" value="Genomic_DNA"/>
</dbReference>
<dbReference type="Pfam" id="PF13671">
    <property type="entry name" value="AAA_33"/>
    <property type="match status" value="1"/>
</dbReference>
<name>A0A7G9RGJ0_9ACTN</name>
<protein>
    <submittedName>
        <fullName evidence="1">Kinase</fullName>
    </submittedName>
</protein>
<evidence type="ECO:0000313" key="1">
    <source>
        <dbReference type="EMBL" id="QNN54715.1"/>
    </source>
</evidence>
<evidence type="ECO:0000313" key="2">
    <source>
        <dbReference type="Proteomes" id="UP000515947"/>
    </source>
</evidence>